<dbReference type="Gene3D" id="2.40.440.10">
    <property type="entry name" value="L,D-transpeptidase catalytic domain-like"/>
    <property type="match status" value="1"/>
</dbReference>
<reference evidence="10 11" key="1">
    <citation type="submission" date="2019-10" db="EMBL/GenBank/DDBJ databases">
        <title>Genome sequence of Luteimicrobium xylanilyticum HY-24.</title>
        <authorList>
            <person name="Kim D.Y."/>
            <person name="Park H.-Y."/>
        </authorList>
    </citation>
    <scope>NUCLEOTIDE SEQUENCE [LARGE SCALE GENOMIC DNA]</scope>
    <source>
        <strain evidence="10 11">HY-24</strain>
    </source>
</reference>
<evidence type="ECO:0000256" key="2">
    <source>
        <dbReference type="ARBA" id="ARBA00022679"/>
    </source>
</evidence>
<dbReference type="GO" id="GO:0071555">
    <property type="term" value="P:cell wall organization"/>
    <property type="evidence" value="ECO:0007669"/>
    <property type="project" value="UniProtKB-UniRule"/>
</dbReference>
<evidence type="ECO:0000256" key="5">
    <source>
        <dbReference type="ARBA" id="ARBA00023316"/>
    </source>
</evidence>
<dbReference type="Gene3D" id="1.10.101.10">
    <property type="entry name" value="PGBD-like superfamily/PGBD"/>
    <property type="match status" value="1"/>
</dbReference>
<evidence type="ECO:0000256" key="6">
    <source>
        <dbReference type="PROSITE-ProRule" id="PRU01373"/>
    </source>
</evidence>
<evidence type="ECO:0000256" key="7">
    <source>
        <dbReference type="SAM" id="MobiDB-lite"/>
    </source>
</evidence>
<dbReference type="CDD" id="cd16913">
    <property type="entry name" value="YkuD_like"/>
    <property type="match status" value="1"/>
</dbReference>
<evidence type="ECO:0000256" key="3">
    <source>
        <dbReference type="ARBA" id="ARBA00022960"/>
    </source>
</evidence>
<evidence type="ECO:0000313" key="10">
    <source>
        <dbReference type="EMBL" id="QFU97293.1"/>
    </source>
</evidence>
<accession>A0A5P9Q788</accession>
<feature type="chain" id="PRO_5039158954" evidence="8">
    <location>
        <begin position="36"/>
        <end position="349"/>
    </location>
</feature>
<keyword evidence="5 6" id="KW-0961">Cell wall biogenesis/degradation</keyword>
<feature type="domain" description="L,D-TPase catalytic" evidence="9">
    <location>
        <begin position="225"/>
        <end position="348"/>
    </location>
</feature>
<dbReference type="InterPro" id="IPR002477">
    <property type="entry name" value="Peptidoglycan-bd-like"/>
</dbReference>
<dbReference type="PANTHER" id="PTHR30582:SF2">
    <property type="entry name" value="L,D-TRANSPEPTIDASE YCIB-RELATED"/>
    <property type="match status" value="1"/>
</dbReference>
<dbReference type="PANTHER" id="PTHR30582">
    <property type="entry name" value="L,D-TRANSPEPTIDASE"/>
    <property type="match status" value="1"/>
</dbReference>
<keyword evidence="2" id="KW-0808">Transferase</keyword>
<comment type="pathway">
    <text evidence="1 6">Cell wall biogenesis; peptidoglycan biosynthesis.</text>
</comment>
<keyword evidence="11" id="KW-1185">Reference proteome</keyword>
<organism evidence="10 11">
    <name type="scientific">Luteimicrobium xylanilyticum</name>
    <dbReference type="NCBI Taxonomy" id="1133546"/>
    <lineage>
        <taxon>Bacteria</taxon>
        <taxon>Bacillati</taxon>
        <taxon>Actinomycetota</taxon>
        <taxon>Actinomycetes</taxon>
        <taxon>Micrococcales</taxon>
        <taxon>Luteimicrobium</taxon>
    </lineage>
</organism>
<feature type="compositionally biased region" description="Low complexity" evidence="7">
    <location>
        <begin position="77"/>
        <end position="112"/>
    </location>
</feature>
<evidence type="ECO:0000259" key="9">
    <source>
        <dbReference type="PROSITE" id="PS52029"/>
    </source>
</evidence>
<sequence length="349" mass="36321">MRPTTTRTSTARRHVRRRLLALGATGLTVAFVATGCGTGSTPTPQAPVVTSASPAGSPTQTPDMSGSPTDAATPSGTTPSDDGSTEPTTPTSPGATTSSPTSGSTPSTTPSGDGKDAEGDGDKAGKGSEDKGSEDKGDKDKPQSTEHAELRSGDHGARVKKLQRQLLDAGYWLPSADGAFGPSTLQAVWALQKAAGLQRDGVVGKNTLKALDDGVRPKARTHHGHVIEVDLGKQLVLMVDDGHVSTILNASSGSGKPFKSKDGHQYVAHTPTGTYRMGRQYDGMYTSNLGLGTMWRPKFFNGGIALHGLGFDVPPYPASHGCVRISNPAMNWVWSTNKAPQGTEVMVYS</sequence>
<dbReference type="UniPathway" id="UPA00219"/>
<dbReference type="InterPro" id="IPR038063">
    <property type="entry name" value="Transpep_catalytic_dom"/>
</dbReference>
<dbReference type="GO" id="GO:0016740">
    <property type="term" value="F:transferase activity"/>
    <property type="evidence" value="ECO:0007669"/>
    <property type="project" value="UniProtKB-KW"/>
</dbReference>
<dbReference type="AlphaFoldDB" id="A0A5P9Q788"/>
<feature type="active site" description="Proton donor/acceptor" evidence="6">
    <location>
        <position position="307"/>
    </location>
</feature>
<protein>
    <submittedName>
        <fullName evidence="10">G8 domain-containing protein</fullName>
    </submittedName>
</protein>
<dbReference type="OrthoDB" id="9810670at2"/>
<feature type="compositionally biased region" description="Polar residues" evidence="7">
    <location>
        <begin position="39"/>
        <end position="76"/>
    </location>
</feature>
<feature type="region of interest" description="Disordered" evidence="7">
    <location>
        <begin position="38"/>
        <end position="158"/>
    </location>
</feature>
<dbReference type="Pfam" id="PF01471">
    <property type="entry name" value="PG_binding_1"/>
    <property type="match status" value="1"/>
</dbReference>
<keyword evidence="4 6" id="KW-0573">Peptidoglycan synthesis</keyword>
<dbReference type="SUPFAM" id="SSF47090">
    <property type="entry name" value="PGBD-like"/>
    <property type="match status" value="1"/>
</dbReference>
<dbReference type="EMBL" id="CP045529">
    <property type="protein sequence ID" value="QFU97293.1"/>
    <property type="molecule type" value="Genomic_DNA"/>
</dbReference>
<dbReference type="GO" id="GO:0018104">
    <property type="term" value="P:peptidoglycan-protein cross-linking"/>
    <property type="evidence" value="ECO:0007669"/>
    <property type="project" value="TreeGrafter"/>
</dbReference>
<dbReference type="InterPro" id="IPR050979">
    <property type="entry name" value="LD-transpeptidase"/>
</dbReference>
<evidence type="ECO:0000256" key="8">
    <source>
        <dbReference type="SAM" id="SignalP"/>
    </source>
</evidence>
<dbReference type="InterPro" id="IPR005490">
    <property type="entry name" value="LD_TPept_cat_dom"/>
</dbReference>
<dbReference type="InterPro" id="IPR036366">
    <property type="entry name" value="PGBDSf"/>
</dbReference>
<dbReference type="RefSeq" id="WP_036953339.1">
    <property type="nucleotide sequence ID" value="NZ_BAABIH010000001.1"/>
</dbReference>
<dbReference type="Pfam" id="PF03734">
    <property type="entry name" value="YkuD"/>
    <property type="match status" value="1"/>
</dbReference>
<dbReference type="PROSITE" id="PS52029">
    <property type="entry name" value="LD_TPASE"/>
    <property type="match status" value="1"/>
</dbReference>
<dbReference type="GO" id="GO:0071972">
    <property type="term" value="F:peptidoglycan L,D-transpeptidase activity"/>
    <property type="evidence" value="ECO:0007669"/>
    <property type="project" value="TreeGrafter"/>
</dbReference>
<dbReference type="KEGG" id="lxl:KDY119_00790"/>
<evidence type="ECO:0000313" key="11">
    <source>
        <dbReference type="Proteomes" id="UP000326702"/>
    </source>
</evidence>
<evidence type="ECO:0000256" key="1">
    <source>
        <dbReference type="ARBA" id="ARBA00004752"/>
    </source>
</evidence>
<proteinExistence type="predicted"/>
<evidence type="ECO:0000256" key="4">
    <source>
        <dbReference type="ARBA" id="ARBA00022984"/>
    </source>
</evidence>
<dbReference type="SUPFAM" id="SSF141523">
    <property type="entry name" value="L,D-transpeptidase catalytic domain-like"/>
    <property type="match status" value="1"/>
</dbReference>
<dbReference type="GO" id="GO:0005576">
    <property type="term" value="C:extracellular region"/>
    <property type="evidence" value="ECO:0007669"/>
    <property type="project" value="TreeGrafter"/>
</dbReference>
<keyword evidence="8" id="KW-0732">Signal</keyword>
<feature type="compositionally biased region" description="Basic and acidic residues" evidence="7">
    <location>
        <begin position="113"/>
        <end position="157"/>
    </location>
</feature>
<feature type="signal peptide" evidence="8">
    <location>
        <begin position="1"/>
        <end position="35"/>
    </location>
</feature>
<name>A0A5P9Q788_9MICO</name>
<gene>
    <name evidence="10" type="ORF">KDY119_00790</name>
</gene>
<dbReference type="GO" id="GO:0008360">
    <property type="term" value="P:regulation of cell shape"/>
    <property type="evidence" value="ECO:0007669"/>
    <property type="project" value="UniProtKB-UniRule"/>
</dbReference>
<keyword evidence="3 6" id="KW-0133">Cell shape</keyword>
<dbReference type="InterPro" id="IPR036365">
    <property type="entry name" value="PGBD-like_sf"/>
</dbReference>
<feature type="active site" description="Nucleophile" evidence="6">
    <location>
        <position position="322"/>
    </location>
</feature>
<dbReference type="Proteomes" id="UP000326702">
    <property type="component" value="Chromosome"/>
</dbReference>